<dbReference type="EMBL" id="CAFBOS010000178">
    <property type="protein sequence ID" value="CAB5013731.1"/>
    <property type="molecule type" value="Genomic_DNA"/>
</dbReference>
<sequence>MAKPLAPSQVADSVTFHRCAATPTVCIHDAEFDTMAANQKRRKSRLRITSRIPDCGVMVEPASAVRLVLSLTVTLPLAGSCDMRPSPMPGQNSCFDQALPRACCRSPARNIVPVRVVLVMERPNDMGEPWESKNASA</sequence>
<accession>A0A6J7Q9S2</accession>
<protein>
    <submittedName>
        <fullName evidence="1">Unannotated protein</fullName>
    </submittedName>
</protein>
<gene>
    <name evidence="1" type="ORF">UFOPK3967_02379</name>
</gene>
<dbReference type="AlphaFoldDB" id="A0A6J7Q9S2"/>
<evidence type="ECO:0000313" key="1">
    <source>
        <dbReference type="EMBL" id="CAB5013731.1"/>
    </source>
</evidence>
<name>A0A6J7Q9S2_9ZZZZ</name>
<proteinExistence type="predicted"/>
<organism evidence="1">
    <name type="scientific">freshwater metagenome</name>
    <dbReference type="NCBI Taxonomy" id="449393"/>
    <lineage>
        <taxon>unclassified sequences</taxon>
        <taxon>metagenomes</taxon>
        <taxon>ecological metagenomes</taxon>
    </lineage>
</organism>
<reference evidence="1" key="1">
    <citation type="submission" date="2020-05" db="EMBL/GenBank/DDBJ databases">
        <authorList>
            <person name="Chiriac C."/>
            <person name="Salcher M."/>
            <person name="Ghai R."/>
            <person name="Kavagutti S V."/>
        </authorList>
    </citation>
    <scope>NUCLEOTIDE SEQUENCE</scope>
</reference>